<dbReference type="SUPFAM" id="SSF53955">
    <property type="entry name" value="Lysozyme-like"/>
    <property type="match status" value="1"/>
</dbReference>
<evidence type="ECO:0000313" key="4">
    <source>
        <dbReference type="EMBL" id="RMH94435.1"/>
    </source>
</evidence>
<keyword evidence="3" id="KW-0378">Hydrolase</keyword>
<dbReference type="Gene3D" id="1.10.530.40">
    <property type="match status" value="1"/>
</dbReference>
<sequence length="163" mass="18730">MPIDYRERTEDQYRQRASVMIQNFEGYRAVPYDARDDMATIGYGYPFNRDNNVELWDRAGVQLSQAERQQLAAIDRAPAGQRTALRLAFNVRITRDEASSLLENASISRYEGHATNLNMPFSDERAVVVSLTYNRGAGRMVTHMQGFNDAIRDGDRVKAWYQQ</sequence>
<reference evidence="4 5" key="1">
    <citation type="submission" date="2018-10" db="EMBL/GenBank/DDBJ databases">
        <title>Proposal of Lysobacter pythonis sp. nov. isolated from royal pythons (Python regius).</title>
        <authorList>
            <person name="Hans-Juergen B."/>
            <person name="Huptas C."/>
            <person name="Sandra B."/>
            <person name="Igor L."/>
            <person name="Joachim S."/>
            <person name="Siegfried S."/>
            <person name="Mareike W."/>
            <person name="Peter K."/>
        </authorList>
    </citation>
    <scope>NUCLEOTIDE SEQUENCE [LARGE SCALE GENOMIC DNA]</scope>
    <source>
        <strain evidence="4 5">4284/11</strain>
    </source>
</reference>
<comment type="catalytic activity">
    <reaction evidence="3">
        <text>Hydrolysis of (1-&gt;4)-beta-linkages between N-acetylmuramic acid and N-acetyl-D-glucosamine residues in a peptidoglycan and between N-acetyl-D-glucosamine residues in chitodextrins.</text>
        <dbReference type="EC" id="3.2.1.17"/>
    </reaction>
</comment>
<accession>A0A3M2I209</accession>
<dbReference type="GO" id="GO:0016998">
    <property type="term" value="P:cell wall macromolecule catabolic process"/>
    <property type="evidence" value="ECO:0007669"/>
    <property type="project" value="InterPro"/>
</dbReference>
<dbReference type="GO" id="GO:0031640">
    <property type="term" value="P:killing of cells of another organism"/>
    <property type="evidence" value="ECO:0007669"/>
    <property type="project" value="UniProtKB-KW"/>
</dbReference>
<dbReference type="EC" id="3.2.1.17" evidence="3"/>
<dbReference type="GO" id="GO:0003796">
    <property type="term" value="F:lysozyme activity"/>
    <property type="evidence" value="ECO:0007669"/>
    <property type="project" value="UniProtKB-EC"/>
</dbReference>
<comment type="caution">
    <text evidence="4">The sequence shown here is derived from an EMBL/GenBank/DDBJ whole genome shotgun (WGS) entry which is preliminary data.</text>
</comment>
<organism evidence="4 5">
    <name type="scientific">Solilutibacter pythonis</name>
    <dbReference type="NCBI Taxonomy" id="2483112"/>
    <lineage>
        <taxon>Bacteria</taxon>
        <taxon>Pseudomonadati</taxon>
        <taxon>Pseudomonadota</taxon>
        <taxon>Gammaproteobacteria</taxon>
        <taxon>Lysobacterales</taxon>
        <taxon>Lysobacteraceae</taxon>
        <taxon>Solilutibacter</taxon>
    </lineage>
</organism>
<protein>
    <recommendedName>
        <fullName evidence="3">Lysozyme</fullName>
        <ecNumber evidence="3">3.2.1.17</ecNumber>
    </recommendedName>
</protein>
<dbReference type="Pfam" id="PF00959">
    <property type="entry name" value="Phage_lysozyme"/>
    <property type="match status" value="1"/>
</dbReference>
<evidence type="ECO:0000256" key="2">
    <source>
        <dbReference type="ARBA" id="ARBA00022638"/>
    </source>
</evidence>
<keyword evidence="3" id="KW-0326">Glycosidase</keyword>
<name>A0A3M2I209_9GAMM</name>
<keyword evidence="1 3" id="KW-0929">Antimicrobial</keyword>
<dbReference type="OrthoDB" id="5992725at2"/>
<evidence type="ECO:0000256" key="1">
    <source>
        <dbReference type="ARBA" id="ARBA00022529"/>
    </source>
</evidence>
<dbReference type="InterPro" id="IPR002196">
    <property type="entry name" value="Glyco_hydro_24"/>
</dbReference>
<keyword evidence="5" id="KW-1185">Reference proteome</keyword>
<dbReference type="InterPro" id="IPR023346">
    <property type="entry name" value="Lysozyme-like_dom_sf"/>
</dbReference>
<evidence type="ECO:0000313" key="5">
    <source>
        <dbReference type="Proteomes" id="UP000275012"/>
    </source>
</evidence>
<dbReference type="EMBL" id="RFLY01000002">
    <property type="protein sequence ID" value="RMH94435.1"/>
    <property type="molecule type" value="Genomic_DNA"/>
</dbReference>
<dbReference type="AlphaFoldDB" id="A0A3M2I209"/>
<gene>
    <name evidence="4" type="ORF">EBB59_01735</name>
</gene>
<evidence type="ECO:0000256" key="3">
    <source>
        <dbReference type="RuleBase" id="RU003788"/>
    </source>
</evidence>
<dbReference type="GO" id="GO:0009253">
    <property type="term" value="P:peptidoglycan catabolic process"/>
    <property type="evidence" value="ECO:0007669"/>
    <property type="project" value="InterPro"/>
</dbReference>
<dbReference type="GO" id="GO:0042742">
    <property type="term" value="P:defense response to bacterium"/>
    <property type="evidence" value="ECO:0007669"/>
    <property type="project" value="UniProtKB-KW"/>
</dbReference>
<comment type="similarity">
    <text evidence="3">Belongs to the glycosyl hydrolase 24 family.</text>
</comment>
<proteinExistence type="inferred from homology"/>
<dbReference type="RefSeq" id="WP_122100430.1">
    <property type="nucleotide sequence ID" value="NZ_RFLY01000002.1"/>
</dbReference>
<dbReference type="Proteomes" id="UP000275012">
    <property type="component" value="Unassembled WGS sequence"/>
</dbReference>
<dbReference type="InterPro" id="IPR023347">
    <property type="entry name" value="Lysozyme_dom_sf"/>
</dbReference>
<keyword evidence="2 3" id="KW-0081">Bacteriolytic enzyme</keyword>